<evidence type="ECO:0000313" key="2">
    <source>
        <dbReference type="EMBL" id="ANF97569.1"/>
    </source>
</evidence>
<dbReference type="InterPro" id="IPR009677">
    <property type="entry name" value="DUF1266"/>
</dbReference>
<dbReference type="Proteomes" id="UP000078148">
    <property type="component" value="Chromosome"/>
</dbReference>
<dbReference type="EMBL" id="CP013023">
    <property type="protein sequence ID" value="ANF97569.1"/>
    <property type="molecule type" value="Genomic_DNA"/>
</dbReference>
<sequence>MIAKKQRMLTKDGLALLSIYGSSSLQYSEYFQQNPKLLVRNKTNCRNSLKVFWHIGDKESMIRHMDWIIETGYREEYNMLHKRFSMMTDSACQAYIHRLAADSTTRYQAGVVYQYLYSAPAAGIVAYDYALALYSAYAGAMAGYLTQDEKNHYVSRIIQQIQQEITGPHDYVLGYMIGVQYVQTEADPEHMAKHKIAFTKMITSAKSLLYTVSFWKQSFA</sequence>
<gene>
    <name evidence="2" type="ORF">AR543_17180</name>
</gene>
<dbReference type="OrthoDB" id="2880836at2"/>
<dbReference type="STRING" id="1616788.AR543_17180"/>
<evidence type="ECO:0000313" key="3">
    <source>
        <dbReference type="Proteomes" id="UP000078148"/>
    </source>
</evidence>
<dbReference type="AlphaFoldDB" id="A0A172ZJ56"/>
<feature type="domain" description="DUF1266" evidence="1">
    <location>
        <begin position="49"/>
        <end position="208"/>
    </location>
</feature>
<proteinExistence type="predicted"/>
<accession>A0A172ZJ56</accession>
<dbReference type="Pfam" id="PF06889">
    <property type="entry name" value="DUF1266"/>
    <property type="match status" value="1"/>
</dbReference>
<dbReference type="RefSeq" id="WP_060535669.1">
    <property type="nucleotide sequence ID" value="NZ_CP013023.1"/>
</dbReference>
<dbReference type="KEGG" id="pbv:AR543_17180"/>
<reference evidence="2 3" key="2">
    <citation type="journal article" date="2016" name="Int. J. Syst. Evol. Microbiol.">
        <title>Paenibacillus bovis sp. nov., isolated from raw yak (Bos grunniens) milk.</title>
        <authorList>
            <person name="Gao C."/>
            <person name="Han J."/>
            <person name="Liu Z."/>
            <person name="Xu X."/>
            <person name="Hang F."/>
            <person name="Wu Z."/>
        </authorList>
    </citation>
    <scope>NUCLEOTIDE SEQUENCE [LARGE SCALE GENOMIC DNA]</scope>
    <source>
        <strain evidence="2 3">BD3526</strain>
    </source>
</reference>
<keyword evidence="3" id="KW-1185">Reference proteome</keyword>
<protein>
    <recommendedName>
        <fullName evidence="1">DUF1266 domain-containing protein</fullName>
    </recommendedName>
</protein>
<evidence type="ECO:0000259" key="1">
    <source>
        <dbReference type="Pfam" id="PF06889"/>
    </source>
</evidence>
<organism evidence="2 3">
    <name type="scientific">Paenibacillus bovis</name>
    <dbReference type="NCBI Taxonomy" id="1616788"/>
    <lineage>
        <taxon>Bacteria</taxon>
        <taxon>Bacillati</taxon>
        <taxon>Bacillota</taxon>
        <taxon>Bacilli</taxon>
        <taxon>Bacillales</taxon>
        <taxon>Paenibacillaceae</taxon>
        <taxon>Paenibacillus</taxon>
    </lineage>
</organism>
<name>A0A172ZJ56_9BACL</name>
<reference evidence="3" key="1">
    <citation type="submission" date="2015-10" db="EMBL/GenBank/DDBJ databases">
        <title>Genome of Paenibacillus bovis sp. nov.</title>
        <authorList>
            <person name="Wu Z."/>
            <person name="Gao C."/>
            <person name="Liu Z."/>
            <person name="Zheng H."/>
        </authorList>
    </citation>
    <scope>NUCLEOTIDE SEQUENCE [LARGE SCALE GENOMIC DNA]</scope>
    <source>
        <strain evidence="3">BD3526</strain>
    </source>
</reference>